<dbReference type="STRING" id="455432.AWN90_04170"/>
<reference evidence="1 2" key="1">
    <citation type="submission" date="2016-04" db="EMBL/GenBank/DDBJ databases">
        <authorList>
            <person name="Evans L.H."/>
            <person name="Alamgir A."/>
            <person name="Owens N."/>
            <person name="Weber N.D."/>
            <person name="Virtaneva K."/>
            <person name="Barbian K."/>
            <person name="Babar A."/>
            <person name="Rosenke K."/>
        </authorList>
    </citation>
    <scope>NUCLEOTIDE SEQUENCE [LARGE SCALE GENOMIC DNA]</scope>
    <source>
        <strain evidence="1 2">IFM 0406</strain>
    </source>
</reference>
<dbReference type="AlphaFoldDB" id="A0A161X9P3"/>
<dbReference type="Proteomes" id="UP000076512">
    <property type="component" value="Unassembled WGS sequence"/>
</dbReference>
<comment type="caution">
    <text evidence="1">The sequence shown here is derived from an EMBL/GenBank/DDBJ whole genome shotgun (WGS) entry which is preliminary data.</text>
</comment>
<gene>
    <name evidence="1" type="ORF">AWN90_04170</name>
</gene>
<dbReference type="RefSeq" id="WP_067577820.1">
    <property type="nucleotide sequence ID" value="NZ_JABMCZ010000003.1"/>
</dbReference>
<accession>A0A161X9P3</accession>
<dbReference type="InterPro" id="IPR025447">
    <property type="entry name" value="DUF4192"/>
</dbReference>
<evidence type="ECO:0000313" key="1">
    <source>
        <dbReference type="EMBL" id="KZM69818.1"/>
    </source>
</evidence>
<evidence type="ECO:0008006" key="3">
    <source>
        <dbReference type="Google" id="ProtNLM"/>
    </source>
</evidence>
<evidence type="ECO:0000313" key="2">
    <source>
        <dbReference type="Proteomes" id="UP000076512"/>
    </source>
</evidence>
<proteinExistence type="predicted"/>
<sequence length="325" mass="35299">MFPLEDPGAVIASLPRWIGAIPQQALLLVWMRRAGGWPRVWMSVEGVSRFDVLGSRDLAALAEIAEVVREICVTRTPDAACVLVVDAEVPDSPIGAYRDLVSVLDEQLAHNNVLLADAWLIPTFDPGRRWSSLRGDRHGVLPAVTPEYRPHPSGPLAEQLAHHLTRLSVTDNAPADAGEARDWLRGRVVFVLRRVYELHAAFEVTAADLAEVAIALRHTAVRDCCYGLAVSSYAEPALAMWRLLWQTLPHGHRAEAALLLAVSAYLAADVALATAAIQTARIDNSDPLATRQIADAIDHRLPAHVLRVVAQAGVRQAATLGIDLV</sequence>
<organism evidence="1 2">
    <name type="scientific">Nocardia terpenica</name>
    <dbReference type="NCBI Taxonomy" id="455432"/>
    <lineage>
        <taxon>Bacteria</taxon>
        <taxon>Bacillati</taxon>
        <taxon>Actinomycetota</taxon>
        <taxon>Actinomycetes</taxon>
        <taxon>Mycobacteriales</taxon>
        <taxon>Nocardiaceae</taxon>
        <taxon>Nocardia</taxon>
    </lineage>
</organism>
<dbReference type="EMBL" id="LWGR01000016">
    <property type="protein sequence ID" value="KZM69818.1"/>
    <property type="molecule type" value="Genomic_DNA"/>
</dbReference>
<dbReference type="Pfam" id="PF13830">
    <property type="entry name" value="DUF4192"/>
    <property type="match status" value="2"/>
</dbReference>
<name>A0A161X9P3_9NOCA</name>
<keyword evidence="2" id="KW-1185">Reference proteome</keyword>
<protein>
    <recommendedName>
        <fullName evidence="3">DUF4192 family protein</fullName>
    </recommendedName>
</protein>